<keyword evidence="2" id="KW-1185">Reference proteome</keyword>
<reference evidence="1 2" key="1">
    <citation type="journal article" date="2022" name="Genome Biol. Evol.">
        <title>The Spruce Budworm Genome: Reconstructing the Evolutionary History of Antifreeze Proteins.</title>
        <authorList>
            <person name="Beliveau C."/>
            <person name="Gagne P."/>
            <person name="Picq S."/>
            <person name="Vernygora O."/>
            <person name="Keeling C.I."/>
            <person name="Pinkney K."/>
            <person name="Doucet D."/>
            <person name="Wen F."/>
            <person name="Johnston J.S."/>
            <person name="Maaroufi H."/>
            <person name="Boyle B."/>
            <person name="Laroche J."/>
            <person name="Dewar K."/>
            <person name="Juretic N."/>
            <person name="Blackburn G."/>
            <person name="Nisole A."/>
            <person name="Brunet B."/>
            <person name="Brandao M."/>
            <person name="Lumley L."/>
            <person name="Duan J."/>
            <person name="Quan G."/>
            <person name="Lucarotti C.J."/>
            <person name="Roe A.D."/>
            <person name="Sperling F.A.H."/>
            <person name="Levesque R.C."/>
            <person name="Cusson M."/>
        </authorList>
    </citation>
    <scope>NUCLEOTIDE SEQUENCE [LARGE SCALE GENOMIC DNA]</scope>
    <source>
        <strain evidence="1">Glfc:IPQL:Cfum</strain>
    </source>
</reference>
<proteinExistence type="predicted"/>
<dbReference type="EMBL" id="CM046124">
    <property type="protein sequence ID" value="KAI8432624.1"/>
    <property type="molecule type" value="Genomic_DNA"/>
</dbReference>
<organism evidence="1 2">
    <name type="scientific">Choristoneura fumiferana</name>
    <name type="common">Spruce budworm moth</name>
    <name type="synonym">Archips fumiferana</name>
    <dbReference type="NCBI Taxonomy" id="7141"/>
    <lineage>
        <taxon>Eukaryota</taxon>
        <taxon>Metazoa</taxon>
        <taxon>Ecdysozoa</taxon>
        <taxon>Arthropoda</taxon>
        <taxon>Hexapoda</taxon>
        <taxon>Insecta</taxon>
        <taxon>Pterygota</taxon>
        <taxon>Neoptera</taxon>
        <taxon>Endopterygota</taxon>
        <taxon>Lepidoptera</taxon>
        <taxon>Glossata</taxon>
        <taxon>Ditrysia</taxon>
        <taxon>Tortricoidea</taxon>
        <taxon>Tortricidae</taxon>
        <taxon>Tortricinae</taxon>
        <taxon>Choristoneura</taxon>
    </lineage>
</organism>
<protein>
    <submittedName>
        <fullName evidence="1">Uncharacterized protein</fullName>
    </submittedName>
</protein>
<name>A0ACC0K8B1_CHOFU</name>
<gene>
    <name evidence="1" type="ORF">MSG28_013610</name>
</gene>
<accession>A0ACC0K8B1</accession>
<evidence type="ECO:0000313" key="2">
    <source>
        <dbReference type="Proteomes" id="UP001064048"/>
    </source>
</evidence>
<comment type="caution">
    <text evidence="1">The sequence shown here is derived from an EMBL/GenBank/DDBJ whole genome shotgun (WGS) entry which is preliminary data.</text>
</comment>
<sequence length="476" mass="54821">MAGKGWRSKKILTLVPPIDSEDSDLESDDDEERRIESHYWSNVLRFEPIASAMPLKRYKCIKRDLHFCDNTNVDPKELSQSIHCDRVHHVRRQHRAASRRPLRARRPASHPALAAASDITAARPYRQSLVGERSERKNARRLEGFANVHGPPRPTSHPIRVKAGHRKQYNPKKPHKWGFKFLVRAGTSGMVYDFFAYDGSNSFQDVQFTEWEENYLGVGGKTVVRLCKTISNPTLCTVYFDNWFTSLELLYYLRNEWGILSLGTIRKDRLRNCSLSNDKDMKKKGRGAYEVVCDNDRKLAVTKWVDNQCIHIASSFCAQDPVTSIERYDKKQKKRVSVTCPKVIKIYNLHMGGVDVADMLTALYRIHMKTRRWYMSIFAQVLDIALNKSWLLHRRDCLQLAETKVPLKKFRVQIALTLIKANTKSQLTRVTRQGRVTASKVYEVGHCSTPDGSLVEQILGGYKMYDTKAMKRGKKS</sequence>
<evidence type="ECO:0000313" key="1">
    <source>
        <dbReference type="EMBL" id="KAI8432624.1"/>
    </source>
</evidence>
<dbReference type="Proteomes" id="UP001064048">
    <property type="component" value="Chromosome 24"/>
</dbReference>